<protein>
    <submittedName>
        <fullName evidence="6">Predicted membrane protein</fullName>
    </submittedName>
</protein>
<dbReference type="EMBL" id="UAUU01000011">
    <property type="protein sequence ID" value="SPZ93143.1"/>
    <property type="molecule type" value="Genomic_DNA"/>
</dbReference>
<organism evidence="6 8">
    <name type="scientific">Sphingobacterium multivorum</name>
    <dbReference type="NCBI Taxonomy" id="28454"/>
    <lineage>
        <taxon>Bacteria</taxon>
        <taxon>Pseudomonadati</taxon>
        <taxon>Bacteroidota</taxon>
        <taxon>Sphingobacteriia</taxon>
        <taxon>Sphingobacteriales</taxon>
        <taxon>Sphingobacteriaceae</taxon>
        <taxon>Sphingobacterium</taxon>
    </lineage>
</organism>
<evidence type="ECO:0000256" key="5">
    <source>
        <dbReference type="SAM" id="Phobius"/>
    </source>
</evidence>
<sequence>MERTPIQKATSNDGKTIAIISYLTIIGLVAAIIMNNKEKTALAQFHIRQSIGISLTGMALGLLRFVPGIGGIALSIVGLLLLIALILGLMSAFAGERKPLPFIGEKYQEWFNMI</sequence>
<dbReference type="AlphaFoldDB" id="A0A2X2JMQ1"/>
<keyword evidence="3 5" id="KW-1133">Transmembrane helix</keyword>
<evidence type="ECO:0000256" key="1">
    <source>
        <dbReference type="ARBA" id="ARBA00004141"/>
    </source>
</evidence>
<feature type="transmembrane region" description="Helical" evidence="5">
    <location>
        <begin position="72"/>
        <end position="94"/>
    </location>
</feature>
<gene>
    <name evidence="6" type="ORF">NCTC11343_05080</name>
    <name evidence="7" type="ORF">SPHINGO8BC_90145</name>
</gene>
<dbReference type="Proteomes" id="UP000251241">
    <property type="component" value="Unassembled WGS sequence"/>
</dbReference>
<dbReference type="EMBL" id="CABWMV010000028">
    <property type="protein sequence ID" value="VXD07905.1"/>
    <property type="molecule type" value="Genomic_DNA"/>
</dbReference>
<evidence type="ECO:0000256" key="4">
    <source>
        <dbReference type="ARBA" id="ARBA00023136"/>
    </source>
</evidence>
<feature type="transmembrane region" description="Helical" evidence="5">
    <location>
        <begin position="16"/>
        <end position="35"/>
    </location>
</feature>
<evidence type="ECO:0000313" key="9">
    <source>
        <dbReference type="Proteomes" id="UP000432350"/>
    </source>
</evidence>
<dbReference type="GeneID" id="97179936"/>
<evidence type="ECO:0000256" key="2">
    <source>
        <dbReference type="ARBA" id="ARBA00022692"/>
    </source>
</evidence>
<reference evidence="6 8" key="1">
    <citation type="submission" date="2018-06" db="EMBL/GenBank/DDBJ databases">
        <authorList>
            <consortium name="Pathogen Informatics"/>
            <person name="Doyle S."/>
        </authorList>
    </citation>
    <scope>NUCLEOTIDE SEQUENCE [LARGE SCALE GENOMIC DNA]</scope>
    <source>
        <strain evidence="6 8">NCTC11343</strain>
    </source>
</reference>
<dbReference type="RefSeq" id="WP_070565551.1">
    <property type="nucleotide sequence ID" value="NZ_CP068086.1"/>
</dbReference>
<evidence type="ECO:0000256" key="3">
    <source>
        <dbReference type="ARBA" id="ARBA00022989"/>
    </source>
</evidence>
<evidence type="ECO:0000313" key="6">
    <source>
        <dbReference type="EMBL" id="SPZ93143.1"/>
    </source>
</evidence>
<keyword evidence="4 5" id="KW-0472">Membrane</keyword>
<evidence type="ECO:0000313" key="8">
    <source>
        <dbReference type="Proteomes" id="UP000251241"/>
    </source>
</evidence>
<feature type="transmembrane region" description="Helical" evidence="5">
    <location>
        <begin position="47"/>
        <end position="66"/>
    </location>
</feature>
<comment type="subcellular location">
    <subcellularLocation>
        <location evidence="1">Membrane</location>
        <topology evidence="1">Multi-pass membrane protein</topology>
    </subcellularLocation>
</comment>
<accession>A0A654DR01</accession>
<proteinExistence type="predicted"/>
<dbReference type="InterPro" id="IPR019109">
    <property type="entry name" value="MamF_MmsF"/>
</dbReference>
<keyword evidence="2 5" id="KW-0812">Transmembrane</keyword>
<name>A0A2X2JMQ1_SPHMU</name>
<evidence type="ECO:0000313" key="7">
    <source>
        <dbReference type="EMBL" id="VXD07905.1"/>
    </source>
</evidence>
<dbReference type="Pfam" id="PF09685">
    <property type="entry name" value="MamF_MmsF"/>
    <property type="match status" value="1"/>
</dbReference>
<dbReference type="Proteomes" id="UP000432350">
    <property type="component" value="Unassembled WGS sequence"/>
</dbReference>
<reference evidence="7 9" key="2">
    <citation type="submission" date="2019-10" db="EMBL/GenBank/DDBJ databases">
        <authorList>
            <person name="Karimi E."/>
        </authorList>
    </citation>
    <scope>NUCLEOTIDE SEQUENCE [LARGE SCALE GENOMIC DNA]</scope>
    <source>
        <strain evidence="7">Sphingobacterium sp. 8BC</strain>
    </source>
</reference>
<accession>A0A2X2JMQ1</accession>